<accession>A0A1M2VUB4</accession>
<proteinExistence type="predicted"/>
<dbReference type="AlphaFoldDB" id="A0A1M2VUB4"/>
<comment type="caution">
    <text evidence="1">The sequence shown here is derived from an EMBL/GenBank/DDBJ whole genome shotgun (WGS) entry which is preliminary data.</text>
</comment>
<name>A0A1M2VUB4_TRAPU</name>
<keyword evidence="2" id="KW-1185">Reference proteome</keyword>
<reference evidence="1 2" key="1">
    <citation type="submission" date="2016-10" db="EMBL/GenBank/DDBJ databases">
        <title>Genome sequence of the basidiomycete white-rot fungus Trametes pubescens.</title>
        <authorList>
            <person name="Makela M.R."/>
            <person name="Granchi Z."/>
            <person name="Peng M."/>
            <person name="De Vries R.P."/>
            <person name="Grigoriev I."/>
            <person name="Riley R."/>
            <person name="Hilden K."/>
        </authorList>
    </citation>
    <scope>NUCLEOTIDE SEQUENCE [LARGE SCALE GENOMIC DNA]</scope>
    <source>
        <strain evidence="1 2">FBCC735</strain>
    </source>
</reference>
<organism evidence="1 2">
    <name type="scientific">Trametes pubescens</name>
    <name type="common">White-rot fungus</name>
    <dbReference type="NCBI Taxonomy" id="154538"/>
    <lineage>
        <taxon>Eukaryota</taxon>
        <taxon>Fungi</taxon>
        <taxon>Dikarya</taxon>
        <taxon>Basidiomycota</taxon>
        <taxon>Agaricomycotina</taxon>
        <taxon>Agaricomycetes</taxon>
        <taxon>Polyporales</taxon>
        <taxon>Polyporaceae</taxon>
        <taxon>Trametes</taxon>
    </lineage>
</organism>
<sequence>MPPWQMYGLRSRHRTSMEYSLHAAKDSAAFAIGIDPSQDRRTSTQKAARIMSMKPEFDPDYSAANVASPASSLISIVTAVGFAQLVQISAPMDKCVGCQRAKSSG</sequence>
<evidence type="ECO:0000313" key="2">
    <source>
        <dbReference type="Proteomes" id="UP000184267"/>
    </source>
</evidence>
<protein>
    <submittedName>
        <fullName evidence="1">Uncharacterized protein</fullName>
    </submittedName>
</protein>
<evidence type="ECO:0000313" key="1">
    <source>
        <dbReference type="EMBL" id="OJT11122.1"/>
    </source>
</evidence>
<dbReference type="EMBL" id="MNAD01000686">
    <property type="protein sequence ID" value="OJT11122.1"/>
    <property type="molecule type" value="Genomic_DNA"/>
</dbReference>
<dbReference type="Proteomes" id="UP000184267">
    <property type="component" value="Unassembled WGS sequence"/>
</dbReference>
<gene>
    <name evidence="1" type="ORF">TRAPUB_12361</name>
</gene>